<dbReference type="PANTHER" id="PTHR31218">
    <property type="entry name" value="WAT1-RELATED PROTEIN"/>
    <property type="match status" value="1"/>
</dbReference>
<keyword evidence="5 6" id="KW-0472">Membrane</keyword>
<evidence type="ECO:0000256" key="6">
    <source>
        <dbReference type="SAM" id="Phobius"/>
    </source>
</evidence>
<feature type="transmembrane region" description="Helical" evidence="6">
    <location>
        <begin position="12"/>
        <end position="34"/>
    </location>
</feature>
<reference evidence="8 9" key="1">
    <citation type="submission" date="2024-01" db="EMBL/GenBank/DDBJ databases">
        <title>The genomes of 5 underutilized Papilionoideae crops provide insights into root nodulation and disease resistanc.</title>
        <authorList>
            <person name="Jiang F."/>
        </authorList>
    </citation>
    <scope>NUCLEOTIDE SEQUENCE [LARGE SCALE GENOMIC DNA]</scope>
    <source>
        <strain evidence="8">JINMINGXINNONG_FW02</strain>
        <tissue evidence="8">Leaves</tissue>
    </source>
</reference>
<feature type="domain" description="EamA" evidence="7">
    <location>
        <begin position="18"/>
        <end position="154"/>
    </location>
</feature>
<evidence type="ECO:0000313" key="9">
    <source>
        <dbReference type="Proteomes" id="UP001374584"/>
    </source>
</evidence>
<name>A0AAN9QZ66_PHACN</name>
<proteinExistence type="inferred from homology"/>
<dbReference type="InterPro" id="IPR030184">
    <property type="entry name" value="WAT1-related"/>
</dbReference>
<evidence type="ECO:0000256" key="3">
    <source>
        <dbReference type="ARBA" id="ARBA00022692"/>
    </source>
</evidence>
<dbReference type="Proteomes" id="UP001374584">
    <property type="component" value="Unassembled WGS sequence"/>
</dbReference>
<sequence>MEGRTEMSEVLPFIIMVIMEGWTIGLTIFAKTAITNGMSPFVFIVYTNALATIILFPCSFLSHKEDRKELPTFTFSLFKRFLFLGFIGITMAQSFLFLGLTYSSPILVCAMGLLIPTFNFLLSVILRKTELNLRSPGIQVQVIGILVSIMGAVLAEFWKGPLIRPSSHHLQQTKQLLVFSSTPEFWLLGGALLATAFFSLSLSNFIQKETVQLYPEPMKVISYSSLIGTIISATVSGIVEGDINTWKIKRNKDLILIVLTAVVGGVIRPNIQVWLNSMKGPLYVSLFKPFGIAFATTFGLCFFSNSLHYGSVIGATVLGMGYYTVMYGQIKGNEDETSCDDSSDSLDKKIPLLQEKMEVNKYVRHFCLRQQFASNHHRCRWTSTEGPPTHHHHLSGTHLISFGQNCGIRLVKCGLLLAEMVVEFIASEGVPYAKQVQVGVWRKGSSLQAHQFVVDHSDNKSKKE</sequence>
<protein>
    <recommendedName>
        <fullName evidence="7">EamA domain-containing protein</fullName>
    </recommendedName>
</protein>
<keyword evidence="3 6" id="KW-0812">Transmembrane</keyword>
<feature type="transmembrane region" description="Helical" evidence="6">
    <location>
        <begin position="306"/>
        <end position="325"/>
    </location>
</feature>
<dbReference type="AlphaFoldDB" id="A0AAN9QZ66"/>
<feature type="transmembrane region" description="Helical" evidence="6">
    <location>
        <begin position="218"/>
        <end position="239"/>
    </location>
</feature>
<accession>A0AAN9QZ66</accession>
<dbReference type="EMBL" id="JAYMYR010000007">
    <property type="protein sequence ID" value="KAK7353297.1"/>
    <property type="molecule type" value="Genomic_DNA"/>
</dbReference>
<dbReference type="InterPro" id="IPR000620">
    <property type="entry name" value="EamA_dom"/>
</dbReference>
<evidence type="ECO:0000313" key="8">
    <source>
        <dbReference type="EMBL" id="KAK7353297.1"/>
    </source>
</evidence>
<evidence type="ECO:0000256" key="1">
    <source>
        <dbReference type="ARBA" id="ARBA00004141"/>
    </source>
</evidence>
<feature type="transmembrane region" description="Helical" evidence="6">
    <location>
        <begin position="138"/>
        <end position="158"/>
    </location>
</feature>
<feature type="transmembrane region" description="Helical" evidence="6">
    <location>
        <begin position="185"/>
        <end position="206"/>
    </location>
</feature>
<comment type="caution">
    <text evidence="8">The sequence shown here is derived from an EMBL/GenBank/DDBJ whole genome shotgun (WGS) entry which is preliminary data.</text>
</comment>
<feature type="transmembrane region" description="Helical" evidence="6">
    <location>
        <begin position="40"/>
        <end position="61"/>
    </location>
</feature>
<comment type="similarity">
    <text evidence="2">Belongs to the drug/metabolite transporter (DMT) superfamily. Plant drug/metabolite exporter (P-DME) (TC 2.A.7.4) family.</text>
</comment>
<gene>
    <name evidence="8" type="ORF">VNO80_18741</name>
</gene>
<keyword evidence="4 6" id="KW-1133">Transmembrane helix</keyword>
<dbReference type="GO" id="GO:0022857">
    <property type="term" value="F:transmembrane transporter activity"/>
    <property type="evidence" value="ECO:0007669"/>
    <property type="project" value="InterPro"/>
</dbReference>
<evidence type="ECO:0000256" key="2">
    <source>
        <dbReference type="ARBA" id="ARBA00007635"/>
    </source>
</evidence>
<dbReference type="GO" id="GO:0016020">
    <property type="term" value="C:membrane"/>
    <property type="evidence" value="ECO:0007669"/>
    <property type="project" value="UniProtKB-SubCell"/>
</dbReference>
<keyword evidence="9" id="KW-1185">Reference proteome</keyword>
<comment type="subcellular location">
    <subcellularLocation>
        <location evidence="1">Membrane</location>
        <topology evidence="1">Multi-pass membrane protein</topology>
    </subcellularLocation>
</comment>
<feature type="transmembrane region" description="Helical" evidence="6">
    <location>
        <begin position="105"/>
        <end position="126"/>
    </location>
</feature>
<evidence type="ECO:0000259" key="7">
    <source>
        <dbReference type="Pfam" id="PF00892"/>
    </source>
</evidence>
<feature type="transmembrane region" description="Helical" evidence="6">
    <location>
        <begin position="254"/>
        <end position="275"/>
    </location>
</feature>
<evidence type="ECO:0000256" key="4">
    <source>
        <dbReference type="ARBA" id="ARBA00022989"/>
    </source>
</evidence>
<evidence type="ECO:0000256" key="5">
    <source>
        <dbReference type="ARBA" id="ARBA00023136"/>
    </source>
</evidence>
<feature type="transmembrane region" description="Helical" evidence="6">
    <location>
        <begin position="81"/>
        <end position="99"/>
    </location>
</feature>
<organism evidence="8 9">
    <name type="scientific">Phaseolus coccineus</name>
    <name type="common">Scarlet runner bean</name>
    <name type="synonym">Phaseolus multiflorus</name>
    <dbReference type="NCBI Taxonomy" id="3886"/>
    <lineage>
        <taxon>Eukaryota</taxon>
        <taxon>Viridiplantae</taxon>
        <taxon>Streptophyta</taxon>
        <taxon>Embryophyta</taxon>
        <taxon>Tracheophyta</taxon>
        <taxon>Spermatophyta</taxon>
        <taxon>Magnoliopsida</taxon>
        <taxon>eudicotyledons</taxon>
        <taxon>Gunneridae</taxon>
        <taxon>Pentapetalae</taxon>
        <taxon>rosids</taxon>
        <taxon>fabids</taxon>
        <taxon>Fabales</taxon>
        <taxon>Fabaceae</taxon>
        <taxon>Papilionoideae</taxon>
        <taxon>50 kb inversion clade</taxon>
        <taxon>NPAAA clade</taxon>
        <taxon>indigoferoid/millettioid clade</taxon>
        <taxon>Phaseoleae</taxon>
        <taxon>Phaseolus</taxon>
    </lineage>
</organism>
<dbReference type="Pfam" id="PF00892">
    <property type="entry name" value="EamA"/>
    <property type="match status" value="1"/>
</dbReference>
<feature type="transmembrane region" description="Helical" evidence="6">
    <location>
        <begin position="282"/>
        <end position="300"/>
    </location>
</feature>